<organism evidence="2 3">
    <name type="scientific">Prosthecobacter fusiformis</name>
    <dbReference type="NCBI Taxonomy" id="48464"/>
    <lineage>
        <taxon>Bacteria</taxon>
        <taxon>Pseudomonadati</taxon>
        <taxon>Verrucomicrobiota</taxon>
        <taxon>Verrucomicrobiia</taxon>
        <taxon>Verrucomicrobiales</taxon>
        <taxon>Verrucomicrobiaceae</taxon>
        <taxon>Prosthecobacter</taxon>
    </lineage>
</organism>
<comment type="caution">
    <text evidence="2">The sequence shown here is derived from an EMBL/GenBank/DDBJ whole genome shotgun (WGS) entry which is preliminary data.</text>
</comment>
<reference evidence="2 3" key="1">
    <citation type="submission" date="2019-03" db="EMBL/GenBank/DDBJ databases">
        <title>Genomic Encyclopedia of Archaeal and Bacterial Type Strains, Phase II (KMG-II): from individual species to whole genera.</title>
        <authorList>
            <person name="Goeker M."/>
        </authorList>
    </citation>
    <scope>NUCLEOTIDE SEQUENCE [LARGE SCALE GENOMIC DNA]</scope>
    <source>
        <strain evidence="2 3">ATCC 25309</strain>
    </source>
</reference>
<feature type="coiled-coil region" evidence="1">
    <location>
        <begin position="298"/>
        <end position="346"/>
    </location>
</feature>
<dbReference type="OrthoDB" id="174137at2"/>
<dbReference type="GO" id="GO:0006302">
    <property type="term" value="P:double-strand break repair"/>
    <property type="evidence" value="ECO:0007669"/>
    <property type="project" value="TreeGrafter"/>
</dbReference>
<dbReference type="Gene3D" id="3.40.50.300">
    <property type="entry name" value="P-loop containing nucleotide triphosphate hydrolases"/>
    <property type="match status" value="1"/>
</dbReference>
<feature type="coiled-coil region" evidence="1">
    <location>
        <begin position="706"/>
        <end position="733"/>
    </location>
</feature>
<gene>
    <name evidence="2" type="ORF">EI77_03227</name>
</gene>
<name>A0A4R7RRG2_9BACT</name>
<dbReference type="SUPFAM" id="SSF52540">
    <property type="entry name" value="P-loop containing nucleoside triphosphate hydrolases"/>
    <property type="match status" value="1"/>
</dbReference>
<feature type="coiled-coil region" evidence="1">
    <location>
        <begin position="245"/>
        <end position="272"/>
    </location>
</feature>
<dbReference type="Proteomes" id="UP000295662">
    <property type="component" value="Unassembled WGS sequence"/>
</dbReference>
<dbReference type="Pfam" id="PF13555">
    <property type="entry name" value="AAA_29"/>
    <property type="match status" value="1"/>
</dbReference>
<dbReference type="EMBL" id="SOCA01000006">
    <property type="protein sequence ID" value="TDU68110.1"/>
    <property type="molecule type" value="Genomic_DNA"/>
</dbReference>
<dbReference type="AlphaFoldDB" id="A0A4R7RRG2"/>
<dbReference type="RefSeq" id="WP_133796254.1">
    <property type="nucleotide sequence ID" value="NZ_SOCA01000006.1"/>
</dbReference>
<keyword evidence="1" id="KW-0175">Coiled coil</keyword>
<dbReference type="PANTHER" id="PTHR32182">
    <property type="entry name" value="DNA REPLICATION AND REPAIR PROTEIN RECF"/>
    <property type="match status" value="1"/>
</dbReference>
<evidence type="ECO:0000256" key="1">
    <source>
        <dbReference type="SAM" id="Coils"/>
    </source>
</evidence>
<evidence type="ECO:0000313" key="2">
    <source>
        <dbReference type="EMBL" id="TDU68110.1"/>
    </source>
</evidence>
<keyword evidence="3" id="KW-1185">Reference proteome</keyword>
<evidence type="ECO:0000313" key="3">
    <source>
        <dbReference type="Proteomes" id="UP000295662"/>
    </source>
</evidence>
<accession>A0A4R7RRG2</accession>
<dbReference type="InterPro" id="IPR027417">
    <property type="entry name" value="P-loop_NTPase"/>
</dbReference>
<dbReference type="GO" id="GO:0000731">
    <property type="term" value="P:DNA synthesis involved in DNA repair"/>
    <property type="evidence" value="ECO:0007669"/>
    <property type="project" value="TreeGrafter"/>
</dbReference>
<dbReference type="PANTHER" id="PTHR32182:SF0">
    <property type="entry name" value="DNA REPLICATION AND REPAIR PROTEIN RECF"/>
    <property type="match status" value="1"/>
</dbReference>
<sequence>MDRPQRITLSRIIAINWYGFRRIIDVNGLALLCGENGTGKSALLDLVQFVLLGSKGTRFNRAATGDGKRPTGRDRDLRGYCLCDTNTKTKDGQPRYLRPSGVTVAALEFEWPLEDGSTEPRRETWGVRVEYEGPTSDARYVWFYTPCRLHWADLIREPDMTQPDVQQMLAEDEFRVRIKRDLQGDHFGRLETYLDEMGAREHLFFDRTQMNKTLPGAIAFQPVENFESFIRENILEPGLPEVKEVRRSLDALREAERRVDTLGDQLAYLQRIRTHHLSFSEARREEALFGHLRAALDHAEAEEKFHRADSDLVTLRERHAEDKVNMESAVRERDEAKARYDEVKLVAGRDDSLRKLNDLRRQRADLMPRIERLRHASRTAHEMLNERAQHWEEWLKHGQRVGLNAKLERSDLLPQLRSEDAHVGLEALPGLAREYDRINRLGEDWMRPKLEEVEELEKTERDLQYQLISLNEGRTQATPLLDNLRSRGHKADLFARVVEVKPEFESWWPLLESVLGPHRQTVLVEDDSFLAAWEQFQKTTSTELLVSADELRTLKPVAETGSLAEMLETKHPVAQLLINHLLGQIIAVSSSTKLKTHDHAITQDGLLKTPGLRRHLSQEKELTLGEEGLRRMRKEREEGLERVREFMSDFRREVHAVRSWLKRGEDHRLGEDAPKASAIELSQLPGLEANERQLEETIQLLATPEQDRQLQEMDQLEMRLRGLEQRIGSLSTAVTAFVVNERQMTELLDLSREEFQSATLSLHESLNSLPRGLPQDEINTVLKAALEAGGTWQKRKDQAEYGRQFAHDRAERTRRDRNDERRKLAEVHSEYRHDFDADEEDNARYDARCNDLESHQLSHYRQIAEDRRREWEGRLQSQVLDVLREKIDEATRTTKELSKILDQDIGRYRYRISQTRDRAQSAMWNLIENGLEGFNPSDELFVSSHQDEIAKAKEELMAAIDNPDDPKAQRLLDYRFYHRYDMLMIPSGHSEEAAISLQNNARKMSGGENQAPFFVSMLAAFHRVYDLGRKDSRRNLGLVVMDEAFSKLSGDRIDDCLALASNFGLQLLLAFPMDRLGTMIDHADTVIECRVDRKRDGQGRDIHIENWVVPWNKDKLLQALAG</sequence>
<proteinExistence type="predicted"/>
<dbReference type="Pfam" id="PF13558">
    <property type="entry name" value="SbcC_Walker_B"/>
    <property type="match status" value="1"/>
</dbReference>
<protein>
    <submittedName>
        <fullName evidence="2">Uncharacterized protein YPO0396</fullName>
    </submittedName>
</protein>